<gene>
    <name evidence="2" type="ORF">SAMN02927928_0817</name>
</gene>
<dbReference type="Pfam" id="PF10135">
    <property type="entry name" value="Rod-binding"/>
    <property type="match status" value="1"/>
</dbReference>
<feature type="domain" description="Flagellar protein FlgJ N-terminal" evidence="1">
    <location>
        <begin position="55"/>
        <end position="101"/>
    </location>
</feature>
<dbReference type="EMBL" id="FMTS01000001">
    <property type="protein sequence ID" value="SCW38030.1"/>
    <property type="molecule type" value="Genomic_DNA"/>
</dbReference>
<dbReference type="OrthoDB" id="7862954at2"/>
<sequence>MDSAALLTLQSAQAQAATAQQTQATAALTGKTGKSNAKLGLDFETMCLTNLLSPMFEGLSTDGPFGGGHAEETMRSFYVGAMAKEMAQRGGIGISDMMQSQLLKLQEKGAA</sequence>
<dbReference type="InterPro" id="IPR019301">
    <property type="entry name" value="Flagellar_prot_FlgJ_N"/>
</dbReference>
<dbReference type="AlphaFoldDB" id="A0A1G4Q0B3"/>
<evidence type="ECO:0000313" key="2">
    <source>
        <dbReference type="EMBL" id="SCW38030.1"/>
    </source>
</evidence>
<name>A0A1G4Q0B3_9CAUL</name>
<reference evidence="3" key="1">
    <citation type="submission" date="2016-10" db="EMBL/GenBank/DDBJ databases">
        <authorList>
            <person name="Varghese N."/>
            <person name="Submissions S."/>
        </authorList>
    </citation>
    <scope>NUCLEOTIDE SEQUENCE [LARGE SCALE GENOMIC DNA]</scope>
    <source>
        <strain evidence="3">CGMCC 1.3431</strain>
    </source>
</reference>
<proteinExistence type="predicted"/>
<protein>
    <submittedName>
        <fullName evidence="2">Rod binding protein</fullName>
    </submittedName>
</protein>
<organism evidence="2 3">
    <name type="scientific">Asticcacaulis taihuensis</name>
    <dbReference type="NCBI Taxonomy" id="260084"/>
    <lineage>
        <taxon>Bacteria</taxon>
        <taxon>Pseudomonadati</taxon>
        <taxon>Pseudomonadota</taxon>
        <taxon>Alphaproteobacteria</taxon>
        <taxon>Caulobacterales</taxon>
        <taxon>Caulobacteraceae</taxon>
        <taxon>Asticcacaulis</taxon>
    </lineage>
</organism>
<keyword evidence="3" id="KW-1185">Reference proteome</keyword>
<dbReference type="STRING" id="260084.SAMN02927928_0817"/>
<evidence type="ECO:0000313" key="3">
    <source>
        <dbReference type="Proteomes" id="UP000199150"/>
    </source>
</evidence>
<evidence type="ECO:0000259" key="1">
    <source>
        <dbReference type="Pfam" id="PF10135"/>
    </source>
</evidence>
<dbReference type="Proteomes" id="UP000199150">
    <property type="component" value="Unassembled WGS sequence"/>
</dbReference>
<accession>A0A1G4Q0B3</accession>
<dbReference type="RefSeq" id="WP_090643950.1">
    <property type="nucleotide sequence ID" value="NZ_CBCRYE010000001.1"/>
</dbReference>